<comment type="caution">
    <text evidence="1">The sequence shown here is derived from an EMBL/GenBank/DDBJ whole genome shotgun (WGS) entry which is preliminary data.</text>
</comment>
<dbReference type="Proteomes" id="UP000568877">
    <property type="component" value="Unassembled WGS sequence"/>
</dbReference>
<reference evidence="1 2" key="1">
    <citation type="journal article" date="2020" name="Front. Microbiol.">
        <title>Single-cell genomics of novel Actinobacteria with the Wood-Ljungdahl pathway discovered in a serpentinizing system.</title>
        <authorList>
            <person name="Merino N."/>
            <person name="Kawai M."/>
            <person name="Boyd E.S."/>
            <person name="Colman D.R."/>
            <person name="McGlynn S.E."/>
            <person name="Nealson K.H."/>
            <person name="Kurokawa K."/>
            <person name="Hongoh Y."/>
        </authorList>
    </citation>
    <scope>NUCLEOTIDE SEQUENCE [LARGE SCALE GENOMIC DNA]</scope>
    <source>
        <strain evidence="1 2">S42</strain>
    </source>
</reference>
<gene>
    <name evidence="1" type="ORF">HKBW3S42_01338</name>
</gene>
<name>A0A6V8PL91_9ACTN</name>
<organism evidence="1 2">
    <name type="scientific">Candidatus Hakubella thermalkaliphila</name>
    <dbReference type="NCBI Taxonomy" id="2754717"/>
    <lineage>
        <taxon>Bacteria</taxon>
        <taxon>Bacillati</taxon>
        <taxon>Actinomycetota</taxon>
        <taxon>Actinomycetota incertae sedis</taxon>
        <taxon>Candidatus Hakubellales</taxon>
        <taxon>Candidatus Hakubellaceae</taxon>
        <taxon>Candidatus Hakubella</taxon>
    </lineage>
</organism>
<dbReference type="AlphaFoldDB" id="A0A6V8PL91"/>
<protein>
    <submittedName>
        <fullName evidence="1">Uncharacterized protein</fullName>
    </submittedName>
</protein>
<feature type="non-terminal residue" evidence="1">
    <location>
        <position position="40"/>
    </location>
</feature>
<proteinExistence type="predicted"/>
<evidence type="ECO:0000313" key="2">
    <source>
        <dbReference type="Proteomes" id="UP000568877"/>
    </source>
</evidence>
<dbReference type="EMBL" id="BLSA01000240">
    <property type="protein sequence ID" value="GFP33027.1"/>
    <property type="molecule type" value="Genomic_DNA"/>
</dbReference>
<accession>A0A6V8PL91</accession>
<sequence>MPPNIEYVPQVIQFKEREYRTDRKRLVKVLLHYNAGLSAS</sequence>
<evidence type="ECO:0000313" key="1">
    <source>
        <dbReference type="EMBL" id="GFP33027.1"/>
    </source>
</evidence>